<dbReference type="Pfam" id="PF03486">
    <property type="entry name" value="HI0933_like"/>
    <property type="match status" value="1"/>
</dbReference>
<dbReference type="InterPro" id="IPR036188">
    <property type="entry name" value="FAD/NAD-bd_sf"/>
</dbReference>
<dbReference type="PRINTS" id="PR00368">
    <property type="entry name" value="FADPNR"/>
</dbReference>
<keyword evidence="3" id="KW-1185">Reference proteome</keyword>
<protein>
    <recommendedName>
        <fullName evidence="1">RsdA/BaiN/AoA(So)-like Rossmann fold-like domain-containing protein</fullName>
    </recommendedName>
</protein>
<dbReference type="Gene3D" id="3.50.50.60">
    <property type="entry name" value="FAD/NAD(P)-binding domain"/>
    <property type="match status" value="1"/>
</dbReference>
<dbReference type="OrthoDB" id="9930022at2759"/>
<dbReference type="InterPro" id="IPR004792">
    <property type="entry name" value="BaiN-like"/>
</dbReference>
<gene>
    <name evidence="2" type="ORF">IFM89_013392</name>
</gene>
<dbReference type="PANTHER" id="PTHR42887:SF2">
    <property type="entry name" value="OS12G0638800 PROTEIN"/>
    <property type="match status" value="1"/>
</dbReference>
<dbReference type="AlphaFoldDB" id="A0A835I353"/>
<reference evidence="2 3" key="1">
    <citation type="submission" date="2020-10" db="EMBL/GenBank/DDBJ databases">
        <title>The Coptis chinensis genome and diversification of protoberbering-type alkaloids.</title>
        <authorList>
            <person name="Wang B."/>
            <person name="Shu S."/>
            <person name="Song C."/>
            <person name="Liu Y."/>
        </authorList>
    </citation>
    <scope>NUCLEOTIDE SEQUENCE [LARGE SCALE GENOMIC DNA]</scope>
    <source>
        <strain evidence="2">HL-2020</strain>
        <tissue evidence="2">Leaf</tissue>
    </source>
</reference>
<sequence length="198" mass="21149">MGNEELLVVIGGGTAGVYGAIRAKTVAPHLSVLVIEKGKFLSKVKISGGGRCNVTNGHYMEETVLADNYPQGYKELRGSFFSMHGPMDTMSWFSDHEVPLKTEDDGRVFPVSNSLSSIIDCLMLEAKSSGGMRIVYLGMCRALNDWEVSILAPLDSGNEELLVVIGGGAAGVYGAIRAKTVAPHLSVLVIEIGKFLSE</sequence>
<accession>A0A835I353</accession>
<evidence type="ECO:0000259" key="1">
    <source>
        <dbReference type="Pfam" id="PF03486"/>
    </source>
</evidence>
<dbReference type="EMBL" id="JADFTS010000004">
    <property type="protein sequence ID" value="KAF9609138.1"/>
    <property type="molecule type" value="Genomic_DNA"/>
</dbReference>
<name>A0A835I353_9MAGN</name>
<dbReference type="SUPFAM" id="SSF51905">
    <property type="entry name" value="FAD/NAD(P)-binding domain"/>
    <property type="match status" value="2"/>
</dbReference>
<dbReference type="PANTHER" id="PTHR42887">
    <property type="entry name" value="OS12G0638800 PROTEIN"/>
    <property type="match status" value="1"/>
</dbReference>
<feature type="domain" description="RsdA/BaiN/AoA(So)-like Rossmann fold-like" evidence="1">
    <location>
        <begin position="7"/>
        <end position="130"/>
    </location>
</feature>
<comment type="caution">
    <text evidence="2">The sequence shown here is derived from an EMBL/GenBank/DDBJ whole genome shotgun (WGS) entry which is preliminary data.</text>
</comment>
<evidence type="ECO:0000313" key="2">
    <source>
        <dbReference type="EMBL" id="KAF9609138.1"/>
    </source>
</evidence>
<dbReference type="InterPro" id="IPR057661">
    <property type="entry name" value="RsdA/BaiN/AoA(So)_Rossmann"/>
</dbReference>
<evidence type="ECO:0000313" key="3">
    <source>
        <dbReference type="Proteomes" id="UP000631114"/>
    </source>
</evidence>
<proteinExistence type="predicted"/>
<feature type="non-terminal residue" evidence="2">
    <location>
        <position position="1"/>
    </location>
</feature>
<organism evidence="2 3">
    <name type="scientific">Coptis chinensis</name>
    <dbReference type="NCBI Taxonomy" id="261450"/>
    <lineage>
        <taxon>Eukaryota</taxon>
        <taxon>Viridiplantae</taxon>
        <taxon>Streptophyta</taxon>
        <taxon>Embryophyta</taxon>
        <taxon>Tracheophyta</taxon>
        <taxon>Spermatophyta</taxon>
        <taxon>Magnoliopsida</taxon>
        <taxon>Ranunculales</taxon>
        <taxon>Ranunculaceae</taxon>
        <taxon>Coptidoideae</taxon>
        <taxon>Coptis</taxon>
    </lineage>
</organism>
<dbReference type="Proteomes" id="UP000631114">
    <property type="component" value="Unassembled WGS sequence"/>
</dbReference>